<dbReference type="Proteomes" id="UP000053766">
    <property type="component" value="Unassembled WGS sequence"/>
</dbReference>
<evidence type="ECO:0000313" key="3">
    <source>
        <dbReference type="Proteomes" id="UP000053766"/>
    </source>
</evidence>
<dbReference type="InterPro" id="IPR052782">
    <property type="entry name" value="Oocyte-zygote_transition_reg"/>
</dbReference>
<dbReference type="PANTHER" id="PTHR46163">
    <property type="entry name" value="TYROSINE-PROTEIN PHOSPHATASE-RELATED"/>
    <property type="match status" value="1"/>
</dbReference>
<dbReference type="AlphaFoldDB" id="A0A0D8XVU8"/>
<keyword evidence="3" id="KW-1185">Reference proteome</keyword>
<sequence>MEGSMRVRKQRDEKERMFEGSMKIRKQKDEKDKLIEGSMRKRKQKEDKIMTGSMRIRKQKDDKDIEASERRRKVNDKDDEKLKFKDGRRLSSNDSSRRIRKGAASFRRRVMKIVSTFRQKGKDSPDVDAKEKMQTSNHSKCSASVPTEAQKAVFEIFVKEVFEMGVDGLLKEYAILKPYLASNYSREIFDQNPTKNRYKGLLWNLFTLRNKI</sequence>
<feature type="region of interest" description="Disordered" evidence="1">
    <location>
        <begin position="1"/>
        <end position="80"/>
    </location>
</feature>
<dbReference type="PANTHER" id="PTHR46163:SF5">
    <property type="entry name" value="TYROSINE-PROTEIN PHOSPHATASE"/>
    <property type="match status" value="1"/>
</dbReference>
<dbReference type="OrthoDB" id="5901179at2759"/>
<protein>
    <submittedName>
        <fullName evidence="2">Uncharacterized protein</fullName>
    </submittedName>
</protein>
<feature type="compositionally biased region" description="Basic and acidic residues" evidence="1">
    <location>
        <begin position="121"/>
        <end position="133"/>
    </location>
</feature>
<feature type="region of interest" description="Disordered" evidence="1">
    <location>
        <begin position="121"/>
        <end position="142"/>
    </location>
</feature>
<name>A0A0D8XVU8_DICVI</name>
<feature type="compositionally biased region" description="Basic and acidic residues" evidence="1">
    <location>
        <begin position="27"/>
        <end position="49"/>
    </location>
</feature>
<organism evidence="2 3">
    <name type="scientific">Dictyocaulus viviparus</name>
    <name type="common">Bovine lungworm</name>
    <dbReference type="NCBI Taxonomy" id="29172"/>
    <lineage>
        <taxon>Eukaryota</taxon>
        <taxon>Metazoa</taxon>
        <taxon>Ecdysozoa</taxon>
        <taxon>Nematoda</taxon>
        <taxon>Chromadorea</taxon>
        <taxon>Rhabditida</taxon>
        <taxon>Rhabditina</taxon>
        <taxon>Rhabditomorpha</taxon>
        <taxon>Strongyloidea</taxon>
        <taxon>Metastrongylidae</taxon>
        <taxon>Dictyocaulus</taxon>
    </lineage>
</organism>
<evidence type="ECO:0000256" key="1">
    <source>
        <dbReference type="SAM" id="MobiDB-lite"/>
    </source>
</evidence>
<reference evidence="2 3" key="1">
    <citation type="submission" date="2013-11" db="EMBL/GenBank/DDBJ databases">
        <title>Draft genome of the bovine lungworm Dictyocaulus viviparus.</title>
        <authorList>
            <person name="Mitreva M."/>
        </authorList>
    </citation>
    <scope>NUCLEOTIDE SEQUENCE [LARGE SCALE GENOMIC DNA]</scope>
    <source>
        <strain evidence="2 3">HannoverDv2000</strain>
    </source>
</reference>
<dbReference type="EMBL" id="KN716261">
    <property type="protein sequence ID" value="KJH48640.1"/>
    <property type="molecule type" value="Genomic_DNA"/>
</dbReference>
<gene>
    <name evidence="2" type="ORF">DICVIV_05268</name>
</gene>
<proteinExistence type="predicted"/>
<reference evidence="3" key="2">
    <citation type="journal article" date="2016" name="Sci. Rep.">
        <title>Dictyocaulus viviparus genome, variome and transcriptome elucidate lungworm biology and support future intervention.</title>
        <authorList>
            <person name="McNulty S.N."/>
            <person name="Strube C."/>
            <person name="Rosa B.A."/>
            <person name="Martin J.C."/>
            <person name="Tyagi R."/>
            <person name="Choi Y.J."/>
            <person name="Wang Q."/>
            <person name="Hallsworth Pepin K."/>
            <person name="Zhang X."/>
            <person name="Ozersky P."/>
            <person name="Wilson R.K."/>
            <person name="Sternberg P.W."/>
            <person name="Gasser R.B."/>
            <person name="Mitreva M."/>
        </authorList>
    </citation>
    <scope>NUCLEOTIDE SEQUENCE [LARGE SCALE GENOMIC DNA]</scope>
    <source>
        <strain evidence="3">HannoverDv2000</strain>
    </source>
</reference>
<evidence type="ECO:0000313" key="2">
    <source>
        <dbReference type="EMBL" id="KJH48640.1"/>
    </source>
</evidence>
<accession>A0A0D8XVU8</accession>
<feature type="compositionally biased region" description="Basic and acidic residues" evidence="1">
    <location>
        <begin position="59"/>
        <end position="80"/>
    </location>
</feature>